<name>A0A9P6DDD8_PLEER</name>
<dbReference type="AlphaFoldDB" id="A0A9P6DDD8"/>
<sequence length="154" mass="17287">MLSILWPSNHLPRGQHQSTDSKIRCQYLAQPIGIYITQAQAKVVYAPIHDACKIFLWFDHVVNEAIYLIPQYRSLVCLSDLTSEPGRQVHTDANVLTAGLAVSPRFAVYKNLVSLTFNLLSSAHSRTRRSTSLVHSTESILLLKGLVRWDATKS</sequence>
<protein>
    <submittedName>
        <fullName evidence="1">Uncharacterized protein</fullName>
    </submittedName>
</protein>
<accession>A0A9P6DDD8</accession>
<dbReference type="EMBL" id="MU154526">
    <property type="protein sequence ID" value="KAF9500662.1"/>
    <property type="molecule type" value="Genomic_DNA"/>
</dbReference>
<keyword evidence="2" id="KW-1185">Reference proteome</keyword>
<organism evidence="1 2">
    <name type="scientific">Pleurotus eryngii</name>
    <name type="common">Boletus of the steppes</name>
    <dbReference type="NCBI Taxonomy" id="5323"/>
    <lineage>
        <taxon>Eukaryota</taxon>
        <taxon>Fungi</taxon>
        <taxon>Dikarya</taxon>
        <taxon>Basidiomycota</taxon>
        <taxon>Agaricomycotina</taxon>
        <taxon>Agaricomycetes</taxon>
        <taxon>Agaricomycetidae</taxon>
        <taxon>Agaricales</taxon>
        <taxon>Pleurotineae</taxon>
        <taxon>Pleurotaceae</taxon>
        <taxon>Pleurotus</taxon>
    </lineage>
</organism>
<evidence type="ECO:0000313" key="2">
    <source>
        <dbReference type="Proteomes" id="UP000807025"/>
    </source>
</evidence>
<gene>
    <name evidence="1" type="ORF">BDN71DRAFT_1033933</name>
</gene>
<reference evidence="1" key="1">
    <citation type="submission" date="2020-11" db="EMBL/GenBank/DDBJ databases">
        <authorList>
            <consortium name="DOE Joint Genome Institute"/>
            <person name="Ahrendt S."/>
            <person name="Riley R."/>
            <person name="Andreopoulos W."/>
            <person name="Labutti K."/>
            <person name="Pangilinan J."/>
            <person name="Ruiz-Duenas F.J."/>
            <person name="Barrasa J.M."/>
            <person name="Sanchez-Garcia M."/>
            <person name="Camarero S."/>
            <person name="Miyauchi S."/>
            <person name="Serrano A."/>
            <person name="Linde D."/>
            <person name="Babiker R."/>
            <person name="Drula E."/>
            <person name="Ayuso-Fernandez I."/>
            <person name="Pacheco R."/>
            <person name="Padilla G."/>
            <person name="Ferreira P."/>
            <person name="Barriuso J."/>
            <person name="Kellner H."/>
            <person name="Castanera R."/>
            <person name="Alfaro M."/>
            <person name="Ramirez L."/>
            <person name="Pisabarro A.G."/>
            <person name="Kuo A."/>
            <person name="Tritt A."/>
            <person name="Lipzen A."/>
            <person name="He G."/>
            <person name="Yan M."/>
            <person name="Ng V."/>
            <person name="Cullen D."/>
            <person name="Martin F."/>
            <person name="Rosso M.-N."/>
            <person name="Henrissat B."/>
            <person name="Hibbett D."/>
            <person name="Martinez A.T."/>
            <person name="Grigoriev I.V."/>
        </authorList>
    </citation>
    <scope>NUCLEOTIDE SEQUENCE</scope>
    <source>
        <strain evidence="1">ATCC 90797</strain>
    </source>
</reference>
<evidence type="ECO:0000313" key="1">
    <source>
        <dbReference type="EMBL" id="KAF9500662.1"/>
    </source>
</evidence>
<comment type="caution">
    <text evidence="1">The sequence shown here is derived from an EMBL/GenBank/DDBJ whole genome shotgun (WGS) entry which is preliminary data.</text>
</comment>
<proteinExistence type="predicted"/>
<dbReference type="Proteomes" id="UP000807025">
    <property type="component" value="Unassembled WGS sequence"/>
</dbReference>